<feature type="domain" description="Glycosyl transferase family 1" evidence="2">
    <location>
        <begin position="184"/>
        <end position="344"/>
    </location>
</feature>
<dbReference type="PANTHER" id="PTHR46401:SF2">
    <property type="entry name" value="GLYCOSYLTRANSFERASE WBBK-RELATED"/>
    <property type="match status" value="1"/>
</dbReference>
<evidence type="ECO:0000259" key="3">
    <source>
        <dbReference type="Pfam" id="PF13439"/>
    </source>
</evidence>
<keyword evidence="5" id="KW-1185">Reference proteome</keyword>
<gene>
    <name evidence="4" type="ORF">K7J14_08070</name>
</gene>
<accession>A0AAE3EI50</accession>
<dbReference type="RefSeq" id="WP_230755106.1">
    <property type="nucleotide sequence ID" value="NZ_JAINWA010000003.1"/>
</dbReference>
<dbReference type="EMBL" id="JAINWA010000003">
    <property type="protein sequence ID" value="MCD1654660.1"/>
    <property type="molecule type" value="Genomic_DNA"/>
</dbReference>
<dbReference type="CDD" id="cd03809">
    <property type="entry name" value="GT4_MtfB-like"/>
    <property type="match status" value="1"/>
</dbReference>
<organism evidence="4 5">
    <name type="scientific">Teretinema zuelzerae</name>
    <dbReference type="NCBI Taxonomy" id="156"/>
    <lineage>
        <taxon>Bacteria</taxon>
        <taxon>Pseudomonadati</taxon>
        <taxon>Spirochaetota</taxon>
        <taxon>Spirochaetia</taxon>
        <taxon>Spirochaetales</taxon>
        <taxon>Treponemataceae</taxon>
        <taxon>Teretinema</taxon>
    </lineage>
</organism>
<feature type="domain" description="Glycosyltransferase subfamily 4-like N-terminal" evidence="3">
    <location>
        <begin position="65"/>
        <end position="177"/>
    </location>
</feature>
<dbReference type="GO" id="GO:0016757">
    <property type="term" value="F:glycosyltransferase activity"/>
    <property type="evidence" value="ECO:0007669"/>
    <property type="project" value="InterPro"/>
</dbReference>
<dbReference type="AlphaFoldDB" id="A0AAE3EI50"/>
<evidence type="ECO:0000256" key="1">
    <source>
        <dbReference type="ARBA" id="ARBA00022679"/>
    </source>
</evidence>
<evidence type="ECO:0000259" key="2">
    <source>
        <dbReference type="Pfam" id="PF00534"/>
    </source>
</evidence>
<dbReference type="SUPFAM" id="SSF53756">
    <property type="entry name" value="UDP-Glycosyltransferase/glycogen phosphorylase"/>
    <property type="match status" value="1"/>
</dbReference>
<dbReference type="InterPro" id="IPR028098">
    <property type="entry name" value="Glyco_trans_4-like_N"/>
</dbReference>
<dbReference type="Proteomes" id="UP001198163">
    <property type="component" value="Unassembled WGS sequence"/>
</dbReference>
<dbReference type="InterPro" id="IPR001296">
    <property type="entry name" value="Glyco_trans_1"/>
</dbReference>
<name>A0AAE3EI50_9SPIR</name>
<dbReference type="Pfam" id="PF13439">
    <property type="entry name" value="Glyco_transf_4"/>
    <property type="match status" value="1"/>
</dbReference>
<evidence type="ECO:0000313" key="4">
    <source>
        <dbReference type="EMBL" id="MCD1654660.1"/>
    </source>
</evidence>
<dbReference type="Pfam" id="PF00534">
    <property type="entry name" value="Glycos_transf_1"/>
    <property type="match status" value="1"/>
</dbReference>
<sequence>MTRTGRPLKVAVTTKPLDNWKSGSGHHLDELLTHVLDVANREFSGCFDFTFVHYSKSGNSLYSRVNELLIPRNPLSASRALGSQNFDIIHYTPLSIFAPIWVNSPKKTATIHGIEEHLFPQGYPLYHRLHEYYLQPLYMRMMDGIATVSETGKAWFIEHYGIKKDRIIVTPNAVSPQYRVLPASETQKTGKPYILHISRFSERKNPQGIMGGFAEFIALSGLDVDLVCAGKGWNSDEALEFARFYGIFDRYHAPGFIETEEAVRLLNGAEAFLFPSWAEGFGMPNLEAMACGCPVVTSSIFAIPEVVGEAGILVSRPDARSEIARALADICTNPSLRSSLIEKGFTQSKKFDWDESARAILSFWKSLA</sequence>
<evidence type="ECO:0000313" key="5">
    <source>
        <dbReference type="Proteomes" id="UP001198163"/>
    </source>
</evidence>
<dbReference type="PANTHER" id="PTHR46401">
    <property type="entry name" value="GLYCOSYLTRANSFERASE WBBK-RELATED"/>
    <property type="match status" value="1"/>
</dbReference>
<proteinExistence type="predicted"/>
<comment type="caution">
    <text evidence="4">The sequence shown here is derived from an EMBL/GenBank/DDBJ whole genome shotgun (WGS) entry which is preliminary data.</text>
</comment>
<keyword evidence="1" id="KW-0808">Transferase</keyword>
<reference evidence="4" key="1">
    <citation type="submission" date="2021-08" db="EMBL/GenBank/DDBJ databases">
        <title>Comparative analyses of Brucepasteria parasyntrophica and Teretinema zuelzerae.</title>
        <authorList>
            <person name="Song Y."/>
            <person name="Brune A."/>
        </authorList>
    </citation>
    <scope>NUCLEOTIDE SEQUENCE</scope>
    <source>
        <strain evidence="4">DSM 1903</strain>
    </source>
</reference>
<dbReference type="GO" id="GO:0009103">
    <property type="term" value="P:lipopolysaccharide biosynthetic process"/>
    <property type="evidence" value="ECO:0007669"/>
    <property type="project" value="TreeGrafter"/>
</dbReference>
<protein>
    <submittedName>
        <fullName evidence="4">Glycosyltransferase family 4 protein</fullName>
    </submittedName>
</protein>
<dbReference type="Gene3D" id="3.40.50.2000">
    <property type="entry name" value="Glycogen Phosphorylase B"/>
    <property type="match status" value="2"/>
</dbReference>